<dbReference type="InterPro" id="IPR001645">
    <property type="entry name" value="Folylpolyglutamate_synth"/>
</dbReference>
<evidence type="ECO:0000256" key="16">
    <source>
        <dbReference type="ARBA" id="ARBA00047493"/>
    </source>
</evidence>
<evidence type="ECO:0000313" key="22">
    <source>
        <dbReference type="Proteomes" id="UP000019681"/>
    </source>
</evidence>
<keyword evidence="10" id="KW-0479">Metal-binding</keyword>
<evidence type="ECO:0000256" key="13">
    <source>
        <dbReference type="ARBA" id="ARBA00022842"/>
    </source>
</evidence>
<dbReference type="Pfam" id="PF02875">
    <property type="entry name" value="Mur_ligase_C"/>
    <property type="match status" value="1"/>
</dbReference>
<reference evidence="21 22" key="1">
    <citation type="journal article" date="2014" name="Genome Announc.">
        <title>Draft Genome Sequence of Fervidicella metallireducens Strain AeBT, an Iron-Reducing Thermoanaerobe from the Great Artesian Basin.</title>
        <authorList>
            <person name="Patel B.K."/>
        </authorList>
    </citation>
    <scope>NUCLEOTIDE SEQUENCE [LARGE SCALE GENOMIC DNA]</scope>
    <source>
        <strain evidence="21 22">AeB</strain>
    </source>
</reference>
<dbReference type="OrthoDB" id="9809356at2"/>
<dbReference type="SUPFAM" id="SSF53244">
    <property type="entry name" value="MurD-like peptide ligases, peptide-binding domain"/>
    <property type="match status" value="1"/>
</dbReference>
<dbReference type="EC" id="6.3.2.12" evidence="6"/>
<evidence type="ECO:0000256" key="11">
    <source>
        <dbReference type="ARBA" id="ARBA00022741"/>
    </source>
</evidence>
<dbReference type="GO" id="GO:0046656">
    <property type="term" value="P:folic acid biosynthetic process"/>
    <property type="evidence" value="ECO:0007669"/>
    <property type="project" value="UniProtKB-KW"/>
</dbReference>
<evidence type="ECO:0000256" key="12">
    <source>
        <dbReference type="ARBA" id="ARBA00022840"/>
    </source>
</evidence>
<accession>A0A017RSZ1</accession>
<gene>
    <name evidence="21" type="ORF">Q428_11345</name>
</gene>
<evidence type="ECO:0000256" key="10">
    <source>
        <dbReference type="ARBA" id="ARBA00022723"/>
    </source>
</evidence>
<evidence type="ECO:0000256" key="7">
    <source>
        <dbReference type="ARBA" id="ARBA00013025"/>
    </source>
</evidence>
<evidence type="ECO:0000256" key="1">
    <source>
        <dbReference type="ARBA" id="ARBA00001946"/>
    </source>
</evidence>
<dbReference type="Pfam" id="PF08245">
    <property type="entry name" value="Mur_ligase_M"/>
    <property type="match status" value="1"/>
</dbReference>
<dbReference type="PROSITE" id="PS01012">
    <property type="entry name" value="FOLYLPOLYGLU_SYNT_2"/>
    <property type="match status" value="1"/>
</dbReference>
<evidence type="ECO:0000259" key="19">
    <source>
        <dbReference type="Pfam" id="PF02875"/>
    </source>
</evidence>
<evidence type="ECO:0000256" key="17">
    <source>
        <dbReference type="ARBA" id="ARBA00049161"/>
    </source>
</evidence>
<dbReference type="GO" id="GO:0005524">
    <property type="term" value="F:ATP binding"/>
    <property type="evidence" value="ECO:0007669"/>
    <property type="project" value="UniProtKB-KW"/>
</dbReference>
<feature type="domain" description="Mur ligase C-terminal" evidence="19">
    <location>
        <begin position="296"/>
        <end position="414"/>
    </location>
</feature>
<dbReference type="Proteomes" id="UP000019681">
    <property type="component" value="Unassembled WGS sequence"/>
</dbReference>
<dbReference type="GO" id="GO:0008841">
    <property type="term" value="F:dihydrofolate synthase activity"/>
    <property type="evidence" value="ECO:0007669"/>
    <property type="project" value="UniProtKB-EC"/>
</dbReference>
<dbReference type="InterPro" id="IPR036615">
    <property type="entry name" value="Mur_ligase_C_dom_sf"/>
</dbReference>
<evidence type="ECO:0000256" key="5">
    <source>
        <dbReference type="ARBA" id="ARBA00011245"/>
    </source>
</evidence>
<dbReference type="InterPro" id="IPR013221">
    <property type="entry name" value="Mur_ligase_cen"/>
</dbReference>
<dbReference type="EC" id="6.3.2.17" evidence="7"/>
<dbReference type="PANTHER" id="PTHR11136">
    <property type="entry name" value="FOLYLPOLYGLUTAMATE SYNTHASE-RELATED"/>
    <property type="match status" value="1"/>
</dbReference>
<comment type="similarity">
    <text evidence="4 18">Belongs to the folylpolyglutamate synthase family.</text>
</comment>
<evidence type="ECO:0000256" key="9">
    <source>
        <dbReference type="ARBA" id="ARBA00022598"/>
    </source>
</evidence>
<dbReference type="PANTHER" id="PTHR11136:SF0">
    <property type="entry name" value="DIHYDROFOLATE SYNTHETASE-RELATED"/>
    <property type="match status" value="1"/>
</dbReference>
<evidence type="ECO:0000256" key="18">
    <source>
        <dbReference type="PIRNR" id="PIRNR001563"/>
    </source>
</evidence>
<dbReference type="PIRSF" id="PIRSF001563">
    <property type="entry name" value="Folylpolyglu_synth"/>
    <property type="match status" value="1"/>
</dbReference>
<evidence type="ECO:0000256" key="2">
    <source>
        <dbReference type="ARBA" id="ARBA00004799"/>
    </source>
</evidence>
<keyword evidence="11 18" id="KW-0547">Nucleotide-binding</keyword>
<dbReference type="STRING" id="1403537.Q428_11345"/>
<dbReference type="GO" id="GO:0005737">
    <property type="term" value="C:cytoplasm"/>
    <property type="evidence" value="ECO:0007669"/>
    <property type="project" value="TreeGrafter"/>
</dbReference>
<name>A0A017RSZ1_9CLOT</name>
<protein>
    <recommendedName>
        <fullName evidence="8">Dihydrofolate synthase/folylpolyglutamate synthase</fullName>
        <ecNumber evidence="6">6.3.2.12</ecNumber>
        <ecNumber evidence="7">6.3.2.17</ecNumber>
    </recommendedName>
    <alternativeName>
        <fullName evidence="15">Tetrahydrofolylpolyglutamate synthase</fullName>
    </alternativeName>
</protein>
<keyword evidence="13" id="KW-0460">Magnesium</keyword>
<dbReference type="GO" id="GO:0004326">
    <property type="term" value="F:tetrahydrofolylpolyglutamate synthase activity"/>
    <property type="evidence" value="ECO:0007669"/>
    <property type="project" value="UniProtKB-EC"/>
</dbReference>
<proteinExistence type="inferred from homology"/>
<comment type="cofactor">
    <cofactor evidence="1">
        <name>Mg(2+)</name>
        <dbReference type="ChEBI" id="CHEBI:18420"/>
    </cofactor>
</comment>
<keyword evidence="14" id="KW-0289">Folate biosynthesis</keyword>
<dbReference type="GO" id="GO:0046872">
    <property type="term" value="F:metal ion binding"/>
    <property type="evidence" value="ECO:0007669"/>
    <property type="project" value="UniProtKB-KW"/>
</dbReference>
<comment type="catalytic activity">
    <reaction evidence="17">
        <text>7,8-dihydropteroate + L-glutamate + ATP = 7,8-dihydrofolate + ADP + phosphate + H(+)</text>
        <dbReference type="Rhea" id="RHEA:23584"/>
        <dbReference type="ChEBI" id="CHEBI:15378"/>
        <dbReference type="ChEBI" id="CHEBI:17839"/>
        <dbReference type="ChEBI" id="CHEBI:29985"/>
        <dbReference type="ChEBI" id="CHEBI:30616"/>
        <dbReference type="ChEBI" id="CHEBI:43474"/>
        <dbReference type="ChEBI" id="CHEBI:57451"/>
        <dbReference type="ChEBI" id="CHEBI:456216"/>
        <dbReference type="EC" id="6.3.2.12"/>
    </reaction>
</comment>
<dbReference type="SUPFAM" id="SSF53623">
    <property type="entry name" value="MurD-like peptide ligases, catalytic domain"/>
    <property type="match status" value="1"/>
</dbReference>
<dbReference type="PROSITE" id="PS01011">
    <property type="entry name" value="FOLYLPOLYGLU_SYNT_1"/>
    <property type="match status" value="1"/>
</dbReference>
<dbReference type="FunFam" id="3.40.1190.10:FF:000004">
    <property type="entry name" value="Dihydrofolate synthase/folylpolyglutamate synthase"/>
    <property type="match status" value="1"/>
</dbReference>
<sequence>MNYKEALSFIENTGKFGINLGLKRIERLCELMGNPQSDLKIIHVAGTNGKGSTTTFISSILMSQGYRVGIYTSPYIERFTERIKINDTEISQEDVARLVTEMRPLINKLIEEGLDHPTEFELITACAFKYYKENNVDFVVLEVGLGGRFDATNIIKPLTSVITTISYDHVNILGDTLGKIAYEKAGIIKENTPVVIYPQEEEAMEVLLKVAKDKNAPVFMVSDSTVEIINDSIEGIKFNVTGKYSYRDIEINLLGEHQVYNALTALTAIEVTRGLGYNIEESAIYDGFKKAKWPARFEVLKKHPYVVLDGGHNIQGIKALVKSVKKYFPDKTVKVVCGMLKDKNYNEMLEELFKISSSFITVTPNSPRSLTSEELKKVIQEYSKEAIAAQSVDEAVNLILTTLKDNEVALFCGSLYMIGEARSILMKRLY</sequence>
<dbReference type="InterPro" id="IPR018109">
    <property type="entry name" value="Folylpolyglutamate_synth_CS"/>
</dbReference>
<organism evidence="21 22">
    <name type="scientific">Fervidicella metallireducens AeB</name>
    <dbReference type="NCBI Taxonomy" id="1403537"/>
    <lineage>
        <taxon>Bacteria</taxon>
        <taxon>Bacillati</taxon>
        <taxon>Bacillota</taxon>
        <taxon>Clostridia</taxon>
        <taxon>Eubacteriales</taxon>
        <taxon>Clostridiaceae</taxon>
        <taxon>Fervidicella</taxon>
    </lineage>
</organism>
<comment type="pathway">
    <text evidence="2">Cofactor biosynthesis; tetrahydrofolate biosynthesis; 7,8-dihydrofolate from 2-amino-4-hydroxy-6-hydroxymethyl-7,8-dihydropteridine diphosphate and 4-aminobenzoate: step 2/2.</text>
</comment>
<keyword evidence="22" id="KW-1185">Reference proteome</keyword>
<comment type="subunit">
    <text evidence="5">Monomer.</text>
</comment>
<dbReference type="InterPro" id="IPR036565">
    <property type="entry name" value="Mur-like_cat_sf"/>
</dbReference>
<evidence type="ECO:0000259" key="20">
    <source>
        <dbReference type="Pfam" id="PF08245"/>
    </source>
</evidence>
<evidence type="ECO:0000256" key="15">
    <source>
        <dbReference type="ARBA" id="ARBA00030592"/>
    </source>
</evidence>
<evidence type="ECO:0000256" key="14">
    <source>
        <dbReference type="ARBA" id="ARBA00022909"/>
    </source>
</evidence>
<evidence type="ECO:0000256" key="6">
    <source>
        <dbReference type="ARBA" id="ARBA00013023"/>
    </source>
</evidence>
<dbReference type="Gene3D" id="3.90.190.20">
    <property type="entry name" value="Mur ligase, C-terminal domain"/>
    <property type="match status" value="1"/>
</dbReference>
<dbReference type="RefSeq" id="WP_035380821.1">
    <property type="nucleotide sequence ID" value="NZ_AZQP01000038.1"/>
</dbReference>
<keyword evidence="12 18" id="KW-0067">ATP-binding</keyword>
<evidence type="ECO:0000256" key="4">
    <source>
        <dbReference type="ARBA" id="ARBA00008276"/>
    </source>
</evidence>
<dbReference type="EMBL" id="AZQP01000038">
    <property type="protein sequence ID" value="EYE87787.1"/>
    <property type="molecule type" value="Genomic_DNA"/>
</dbReference>
<dbReference type="Gene3D" id="3.40.1190.10">
    <property type="entry name" value="Mur-like, catalytic domain"/>
    <property type="match status" value="1"/>
</dbReference>
<feature type="domain" description="Mur ligase central" evidence="20">
    <location>
        <begin position="44"/>
        <end position="268"/>
    </location>
</feature>
<evidence type="ECO:0000256" key="3">
    <source>
        <dbReference type="ARBA" id="ARBA00005150"/>
    </source>
</evidence>
<comment type="pathway">
    <text evidence="3">Cofactor biosynthesis; tetrahydrofolylpolyglutamate biosynthesis.</text>
</comment>
<evidence type="ECO:0000313" key="21">
    <source>
        <dbReference type="EMBL" id="EYE87787.1"/>
    </source>
</evidence>
<comment type="caution">
    <text evidence="21">The sequence shown here is derived from an EMBL/GenBank/DDBJ whole genome shotgun (WGS) entry which is preliminary data.</text>
</comment>
<evidence type="ECO:0000256" key="8">
    <source>
        <dbReference type="ARBA" id="ARBA00019357"/>
    </source>
</evidence>
<comment type="catalytic activity">
    <reaction evidence="16">
        <text>(6S)-5,6,7,8-tetrahydrofolyl-(gamma-L-Glu)(n) + L-glutamate + ATP = (6S)-5,6,7,8-tetrahydrofolyl-(gamma-L-Glu)(n+1) + ADP + phosphate + H(+)</text>
        <dbReference type="Rhea" id="RHEA:10580"/>
        <dbReference type="Rhea" id="RHEA-COMP:14738"/>
        <dbReference type="Rhea" id="RHEA-COMP:14740"/>
        <dbReference type="ChEBI" id="CHEBI:15378"/>
        <dbReference type="ChEBI" id="CHEBI:29985"/>
        <dbReference type="ChEBI" id="CHEBI:30616"/>
        <dbReference type="ChEBI" id="CHEBI:43474"/>
        <dbReference type="ChEBI" id="CHEBI:141005"/>
        <dbReference type="ChEBI" id="CHEBI:456216"/>
        <dbReference type="EC" id="6.3.2.17"/>
    </reaction>
</comment>
<dbReference type="AlphaFoldDB" id="A0A017RSZ1"/>
<dbReference type="NCBIfam" id="TIGR01499">
    <property type="entry name" value="folC"/>
    <property type="match status" value="1"/>
</dbReference>
<dbReference type="InterPro" id="IPR004101">
    <property type="entry name" value="Mur_ligase_C"/>
</dbReference>
<keyword evidence="9 18" id="KW-0436">Ligase</keyword>